<evidence type="ECO:0000256" key="4">
    <source>
        <dbReference type="ARBA" id="ARBA00022490"/>
    </source>
</evidence>
<reference evidence="11" key="1">
    <citation type="submission" date="2020-03" db="EMBL/GenBank/DDBJ databases">
        <title>Studies in the Genomics of Life Span.</title>
        <authorList>
            <person name="Glass D."/>
        </authorList>
    </citation>
    <scope>NUCLEOTIDE SEQUENCE</scope>
    <source>
        <strain evidence="11">SUZIE</strain>
        <tissue evidence="11">Muscle</tissue>
    </source>
</reference>
<name>A0AA41NCK4_SCICA</name>
<sequence length="432" mass="48182">MPLSQAFSLATVLKSSKLLAGIVLTSLRWFRHLSPPIPIFPLFARWASAMLFANGRVAASLATMDAANFAMSRFDERELPEGFRIEASKTQQDDCKMFIGGLSRDLSKRSVIEYLAQFGEIIDFMIKTDPDTGLSRGFGFVLFQDSATVEKVLQVKEHQLDGKKIELKRAKALESQPPPRKVFVGGLNPRMPEGKIREYFGTFGEIVNIELPVCPRKNERRAFGFITYTDEIPVRRLLETRFHFIGSCRCEVKTALPKEHPRPQRKVGRDTPGAGSGNRWRRGGGFQANPNAHRANLGAQRATQDVFQANQNANQNVFGVNQNVFGANQNGLGMTQNVFAVNRNVLGVAGGGRSFPTVLVPVPFTVCTERFHFPYGPFQNVYNNQPIFHGYGGDCFFGYNYGTHGLGPAFTNYNVQINQATPFGNGYQYRSF</sequence>
<dbReference type="Proteomes" id="UP001166674">
    <property type="component" value="Unassembled WGS sequence"/>
</dbReference>
<dbReference type="GO" id="GO:0005737">
    <property type="term" value="C:cytoplasm"/>
    <property type="evidence" value="ECO:0007669"/>
    <property type="project" value="UniProtKB-SubCell"/>
</dbReference>
<evidence type="ECO:0000256" key="6">
    <source>
        <dbReference type="ARBA" id="ARBA00022884"/>
    </source>
</evidence>
<dbReference type="PANTHER" id="PTHR48033">
    <property type="entry name" value="RNA-BINDING (RRM/RBD/RNP MOTIFS) FAMILY PROTEIN"/>
    <property type="match status" value="1"/>
</dbReference>
<keyword evidence="11" id="KW-0687">Ribonucleoprotein</keyword>
<dbReference type="EMBL" id="JAATJV010419800">
    <property type="protein sequence ID" value="MBZ3887887.1"/>
    <property type="molecule type" value="Genomic_DNA"/>
</dbReference>
<feature type="domain" description="RRM" evidence="10">
    <location>
        <begin position="95"/>
        <end position="172"/>
    </location>
</feature>
<proteinExistence type="predicted"/>
<organism evidence="11 12">
    <name type="scientific">Sciurus carolinensis</name>
    <name type="common">Eastern gray squirrel</name>
    <dbReference type="NCBI Taxonomy" id="30640"/>
    <lineage>
        <taxon>Eukaryota</taxon>
        <taxon>Metazoa</taxon>
        <taxon>Chordata</taxon>
        <taxon>Craniata</taxon>
        <taxon>Vertebrata</taxon>
        <taxon>Euteleostomi</taxon>
        <taxon>Mammalia</taxon>
        <taxon>Eutheria</taxon>
        <taxon>Euarchontoglires</taxon>
        <taxon>Glires</taxon>
        <taxon>Rodentia</taxon>
        <taxon>Sciuromorpha</taxon>
        <taxon>Sciuridae</taxon>
        <taxon>Sciurinae</taxon>
        <taxon>Sciurini</taxon>
        <taxon>Sciurus</taxon>
    </lineage>
</organism>
<feature type="region of interest" description="Disordered" evidence="9">
    <location>
        <begin position="257"/>
        <end position="292"/>
    </location>
</feature>
<feature type="domain" description="RRM" evidence="10">
    <location>
        <begin position="180"/>
        <end position="257"/>
    </location>
</feature>
<dbReference type="InterPro" id="IPR035979">
    <property type="entry name" value="RBD_domain_sf"/>
</dbReference>
<evidence type="ECO:0000313" key="11">
    <source>
        <dbReference type="EMBL" id="MBZ3887887.1"/>
    </source>
</evidence>
<evidence type="ECO:0000256" key="9">
    <source>
        <dbReference type="SAM" id="MobiDB-lite"/>
    </source>
</evidence>
<comment type="caution">
    <text evidence="11">The sequence shown here is derived from an EMBL/GenBank/DDBJ whole genome shotgun (WGS) entry which is preliminary data.</text>
</comment>
<evidence type="ECO:0000256" key="7">
    <source>
        <dbReference type="ARBA" id="ARBA00023242"/>
    </source>
</evidence>
<dbReference type="Pfam" id="PF00076">
    <property type="entry name" value="RRM_1"/>
    <property type="match status" value="2"/>
</dbReference>
<dbReference type="SUPFAM" id="SSF54928">
    <property type="entry name" value="RNA-binding domain, RBD"/>
    <property type="match status" value="2"/>
</dbReference>
<dbReference type="GO" id="GO:0010468">
    <property type="term" value="P:regulation of gene expression"/>
    <property type="evidence" value="ECO:0007669"/>
    <property type="project" value="TreeGrafter"/>
</dbReference>
<evidence type="ECO:0000256" key="5">
    <source>
        <dbReference type="ARBA" id="ARBA00022737"/>
    </source>
</evidence>
<comment type="subcellular location">
    <subcellularLocation>
        <location evidence="2">Cytoplasm</location>
    </subcellularLocation>
    <subcellularLocation>
        <location evidence="1">Nucleus</location>
    </subcellularLocation>
</comment>
<keyword evidence="12" id="KW-1185">Reference proteome</keyword>
<keyword evidence="7" id="KW-0539">Nucleus</keyword>
<dbReference type="GO" id="GO:0005654">
    <property type="term" value="C:nucleoplasm"/>
    <property type="evidence" value="ECO:0007669"/>
    <property type="project" value="TreeGrafter"/>
</dbReference>
<keyword evidence="6 8" id="KW-0694">RNA-binding</keyword>
<dbReference type="InterPro" id="IPR012677">
    <property type="entry name" value="Nucleotide-bd_a/b_plait_sf"/>
</dbReference>
<dbReference type="GO" id="GO:1990904">
    <property type="term" value="C:ribonucleoprotein complex"/>
    <property type="evidence" value="ECO:0007669"/>
    <property type="project" value="UniProtKB-KW"/>
</dbReference>
<dbReference type="PROSITE" id="PS50102">
    <property type="entry name" value="RRM"/>
    <property type="match status" value="2"/>
</dbReference>
<evidence type="ECO:0000256" key="2">
    <source>
        <dbReference type="ARBA" id="ARBA00004496"/>
    </source>
</evidence>
<dbReference type="FunFam" id="3.30.70.330:FF:000030">
    <property type="entry name" value="Heterogeneous nuclear ribonucleoprotein d0 isoform"/>
    <property type="match status" value="1"/>
</dbReference>
<keyword evidence="4" id="KW-0963">Cytoplasm</keyword>
<evidence type="ECO:0000313" key="12">
    <source>
        <dbReference type="Proteomes" id="UP001166674"/>
    </source>
</evidence>
<protein>
    <submittedName>
        <fullName evidence="11">Heterogeneous nuclear ribonucleoprotein D-like</fullName>
    </submittedName>
</protein>
<dbReference type="GO" id="GO:0034046">
    <property type="term" value="F:poly(G) binding"/>
    <property type="evidence" value="ECO:0007669"/>
    <property type="project" value="TreeGrafter"/>
</dbReference>
<keyword evidence="3" id="KW-0488">Methylation</keyword>
<dbReference type="PANTHER" id="PTHR48033:SF14">
    <property type="entry name" value="MCG53108"/>
    <property type="match status" value="1"/>
</dbReference>
<evidence type="ECO:0000259" key="10">
    <source>
        <dbReference type="PROSITE" id="PS50102"/>
    </source>
</evidence>
<evidence type="ECO:0000256" key="8">
    <source>
        <dbReference type="PROSITE-ProRule" id="PRU00176"/>
    </source>
</evidence>
<dbReference type="InterPro" id="IPR000504">
    <property type="entry name" value="RRM_dom"/>
</dbReference>
<evidence type="ECO:0000256" key="3">
    <source>
        <dbReference type="ARBA" id="ARBA00022481"/>
    </source>
</evidence>
<dbReference type="AlphaFoldDB" id="A0AA41NCK4"/>
<keyword evidence="5" id="KW-0677">Repeat</keyword>
<evidence type="ECO:0000256" key="1">
    <source>
        <dbReference type="ARBA" id="ARBA00004123"/>
    </source>
</evidence>
<dbReference type="Gene3D" id="3.30.70.330">
    <property type="match status" value="2"/>
</dbReference>
<gene>
    <name evidence="11" type="ORF">SUZIE_195200</name>
</gene>
<dbReference type="GO" id="GO:0000785">
    <property type="term" value="C:chromatin"/>
    <property type="evidence" value="ECO:0007669"/>
    <property type="project" value="TreeGrafter"/>
</dbReference>
<dbReference type="SMART" id="SM00360">
    <property type="entry name" value="RRM"/>
    <property type="match status" value="2"/>
</dbReference>
<dbReference type="GO" id="GO:0008143">
    <property type="term" value="F:poly(A) binding"/>
    <property type="evidence" value="ECO:0007669"/>
    <property type="project" value="TreeGrafter"/>
</dbReference>
<accession>A0AA41NCK4</accession>